<dbReference type="GO" id="GO:0022857">
    <property type="term" value="F:transmembrane transporter activity"/>
    <property type="evidence" value="ECO:0007669"/>
    <property type="project" value="InterPro"/>
</dbReference>
<gene>
    <name evidence="10" type="ORF">SAMN05421869_102146</name>
</gene>
<feature type="transmembrane region" description="Helical" evidence="8">
    <location>
        <begin position="49"/>
        <end position="68"/>
    </location>
</feature>
<evidence type="ECO:0000313" key="11">
    <source>
        <dbReference type="Proteomes" id="UP000199202"/>
    </source>
</evidence>
<keyword evidence="3" id="KW-0813">Transport</keyword>
<evidence type="ECO:0000256" key="6">
    <source>
        <dbReference type="ARBA" id="ARBA00022989"/>
    </source>
</evidence>
<evidence type="ECO:0000256" key="1">
    <source>
        <dbReference type="ARBA" id="ARBA00004651"/>
    </source>
</evidence>
<proteinExistence type="inferred from homology"/>
<keyword evidence="11" id="KW-1185">Reference proteome</keyword>
<name>A0A1G8BY03_9ACTN</name>
<protein>
    <submittedName>
        <fullName evidence="10">MFS transporter, DHA2 family, methylenomycin A resistance protein</fullName>
    </submittedName>
</protein>
<feature type="transmembrane region" description="Helical" evidence="8">
    <location>
        <begin position="138"/>
        <end position="163"/>
    </location>
</feature>
<dbReference type="Proteomes" id="UP000199202">
    <property type="component" value="Unassembled WGS sequence"/>
</dbReference>
<dbReference type="InterPro" id="IPR011701">
    <property type="entry name" value="MFS"/>
</dbReference>
<dbReference type="RefSeq" id="WP_218135595.1">
    <property type="nucleotide sequence ID" value="NZ_FNDJ01000002.1"/>
</dbReference>
<dbReference type="Gene3D" id="1.20.1250.20">
    <property type="entry name" value="MFS general substrate transporter like domains"/>
    <property type="match status" value="1"/>
</dbReference>
<dbReference type="CDD" id="cd17321">
    <property type="entry name" value="MFS_MMR_MDR_like"/>
    <property type="match status" value="1"/>
</dbReference>
<evidence type="ECO:0000256" key="4">
    <source>
        <dbReference type="ARBA" id="ARBA00022475"/>
    </source>
</evidence>
<comment type="subcellular location">
    <subcellularLocation>
        <location evidence="1">Cell membrane</location>
        <topology evidence="1">Multi-pass membrane protein</topology>
    </subcellularLocation>
</comment>
<dbReference type="PROSITE" id="PS50850">
    <property type="entry name" value="MFS"/>
    <property type="match status" value="1"/>
</dbReference>
<dbReference type="EMBL" id="FNDJ01000002">
    <property type="protein sequence ID" value="SDH37959.1"/>
    <property type="molecule type" value="Genomic_DNA"/>
</dbReference>
<reference evidence="10 11" key="1">
    <citation type="submission" date="2016-10" db="EMBL/GenBank/DDBJ databases">
        <authorList>
            <person name="de Groot N.N."/>
        </authorList>
    </citation>
    <scope>NUCLEOTIDE SEQUENCE [LARGE SCALE GENOMIC DNA]</scope>
    <source>
        <strain evidence="10 11">CGMCC 4.6533</strain>
    </source>
</reference>
<evidence type="ECO:0000256" key="8">
    <source>
        <dbReference type="SAM" id="Phobius"/>
    </source>
</evidence>
<feature type="transmembrane region" description="Helical" evidence="8">
    <location>
        <begin position="105"/>
        <end position="126"/>
    </location>
</feature>
<evidence type="ECO:0000313" key="10">
    <source>
        <dbReference type="EMBL" id="SDH37959.1"/>
    </source>
</evidence>
<feature type="transmembrane region" description="Helical" evidence="8">
    <location>
        <begin position="80"/>
        <end position="99"/>
    </location>
</feature>
<feature type="transmembrane region" description="Helical" evidence="8">
    <location>
        <begin position="169"/>
        <end position="189"/>
    </location>
</feature>
<sequence>MTVTALRRTCGTLPLVALCLGYFLVILDVTVVTVAIPVIGADLRTDLTILQWIVDGYTLTFAGLLLMCGGLGDRLGGKPVFLAGLAVFTVASAGCGLAPSAGALVAARLVQGAGAAMMVPASLALLRNAYPDHEARARAFGVWGMVAGLAAAAGPVLGGLLVAGAGWRSVFFVNLPFGVLGFVLTARYVPAPARSGRRTGLDVVAQVTGALCLGGLTWALIEAGEHGWASPLTLGGFGLSAVALPAFLLLERRARAPMVPLELFGERRFSASAVVGVLLNLGFYGMLFVVPLSFQQVWGLGALATGLAMLPMALMPFFASPLGGRVAARRGRTCL</sequence>
<dbReference type="SUPFAM" id="SSF103473">
    <property type="entry name" value="MFS general substrate transporter"/>
    <property type="match status" value="1"/>
</dbReference>
<evidence type="ECO:0000256" key="7">
    <source>
        <dbReference type="ARBA" id="ARBA00023136"/>
    </source>
</evidence>
<keyword evidence="6 8" id="KW-1133">Transmembrane helix</keyword>
<feature type="transmembrane region" description="Helical" evidence="8">
    <location>
        <begin position="201"/>
        <end position="221"/>
    </location>
</feature>
<evidence type="ECO:0000256" key="3">
    <source>
        <dbReference type="ARBA" id="ARBA00022448"/>
    </source>
</evidence>
<keyword evidence="4" id="KW-1003">Cell membrane</keyword>
<evidence type="ECO:0000259" key="9">
    <source>
        <dbReference type="PROSITE" id="PS50850"/>
    </source>
</evidence>
<evidence type="ECO:0000256" key="2">
    <source>
        <dbReference type="ARBA" id="ARBA00008537"/>
    </source>
</evidence>
<keyword evidence="7 8" id="KW-0472">Membrane</keyword>
<feature type="domain" description="Major facilitator superfamily (MFS) profile" evidence="9">
    <location>
        <begin position="14"/>
        <end position="335"/>
    </location>
</feature>
<organism evidence="10 11">
    <name type="scientific">Nonomuraea jiangxiensis</name>
    <dbReference type="NCBI Taxonomy" id="633440"/>
    <lineage>
        <taxon>Bacteria</taxon>
        <taxon>Bacillati</taxon>
        <taxon>Actinomycetota</taxon>
        <taxon>Actinomycetes</taxon>
        <taxon>Streptosporangiales</taxon>
        <taxon>Streptosporangiaceae</taxon>
        <taxon>Nonomuraea</taxon>
    </lineage>
</organism>
<dbReference type="InterPro" id="IPR036259">
    <property type="entry name" value="MFS_trans_sf"/>
</dbReference>
<keyword evidence="5 8" id="KW-0812">Transmembrane</keyword>
<feature type="transmembrane region" description="Helical" evidence="8">
    <location>
        <begin position="12"/>
        <end position="37"/>
    </location>
</feature>
<feature type="transmembrane region" description="Helical" evidence="8">
    <location>
        <begin position="300"/>
        <end position="322"/>
    </location>
</feature>
<evidence type="ECO:0000256" key="5">
    <source>
        <dbReference type="ARBA" id="ARBA00022692"/>
    </source>
</evidence>
<dbReference type="PANTHER" id="PTHR42718">
    <property type="entry name" value="MAJOR FACILITATOR SUPERFAMILY MULTIDRUG TRANSPORTER MFSC"/>
    <property type="match status" value="1"/>
</dbReference>
<feature type="transmembrane region" description="Helical" evidence="8">
    <location>
        <begin position="227"/>
        <end position="250"/>
    </location>
</feature>
<dbReference type="AlphaFoldDB" id="A0A1G8BY03"/>
<comment type="similarity">
    <text evidence="2">Belongs to the major facilitator superfamily. EmrB family.</text>
</comment>
<dbReference type="STRING" id="633440.SAMN05421869_102146"/>
<dbReference type="InterPro" id="IPR020846">
    <property type="entry name" value="MFS_dom"/>
</dbReference>
<dbReference type="PANTHER" id="PTHR42718:SF9">
    <property type="entry name" value="MAJOR FACILITATOR SUPERFAMILY MULTIDRUG TRANSPORTER MFSC"/>
    <property type="match status" value="1"/>
</dbReference>
<accession>A0A1G8BY03</accession>
<dbReference type="Pfam" id="PF07690">
    <property type="entry name" value="MFS_1"/>
    <property type="match status" value="1"/>
</dbReference>
<dbReference type="InterPro" id="IPR004638">
    <property type="entry name" value="EmrB-like"/>
</dbReference>
<dbReference type="Gene3D" id="1.20.1720.10">
    <property type="entry name" value="Multidrug resistance protein D"/>
    <property type="match status" value="1"/>
</dbReference>
<dbReference type="GO" id="GO:0005886">
    <property type="term" value="C:plasma membrane"/>
    <property type="evidence" value="ECO:0007669"/>
    <property type="project" value="UniProtKB-SubCell"/>
</dbReference>
<dbReference type="NCBIfam" id="TIGR00711">
    <property type="entry name" value="efflux_EmrB"/>
    <property type="match status" value="1"/>
</dbReference>
<feature type="transmembrane region" description="Helical" evidence="8">
    <location>
        <begin position="271"/>
        <end position="294"/>
    </location>
</feature>